<feature type="transmembrane region" description="Helical" evidence="1">
    <location>
        <begin position="128"/>
        <end position="151"/>
    </location>
</feature>
<feature type="transmembrane region" description="Helical" evidence="1">
    <location>
        <begin position="90"/>
        <end position="107"/>
    </location>
</feature>
<proteinExistence type="predicted"/>
<feature type="transmembrane region" description="Helical" evidence="1">
    <location>
        <begin position="36"/>
        <end position="54"/>
    </location>
</feature>
<keyword evidence="3" id="KW-1185">Reference proteome</keyword>
<comment type="caution">
    <text evidence="2">The sequence shown here is derived from an EMBL/GenBank/DDBJ whole genome shotgun (WGS) entry which is preliminary data.</text>
</comment>
<feature type="transmembrane region" description="Helical" evidence="1">
    <location>
        <begin position="219"/>
        <end position="238"/>
    </location>
</feature>
<feature type="transmembrane region" description="Helical" evidence="1">
    <location>
        <begin position="163"/>
        <end position="183"/>
    </location>
</feature>
<dbReference type="Proteomes" id="UP000630097">
    <property type="component" value="Unassembled WGS sequence"/>
</dbReference>
<evidence type="ECO:0000313" key="2">
    <source>
        <dbReference type="EMBL" id="GIG82485.1"/>
    </source>
</evidence>
<accession>A0A8J3PWQ7</accession>
<reference evidence="2 3" key="1">
    <citation type="submission" date="2021-01" db="EMBL/GenBank/DDBJ databases">
        <title>Whole genome shotgun sequence of Planotetraspora kaengkrachanensis NBRC 104272.</title>
        <authorList>
            <person name="Komaki H."/>
            <person name="Tamura T."/>
        </authorList>
    </citation>
    <scope>NUCLEOTIDE SEQUENCE [LARGE SCALE GENOMIC DNA]</scope>
    <source>
        <strain evidence="2 3">NBRC 104272</strain>
    </source>
</reference>
<evidence type="ECO:0000256" key="1">
    <source>
        <dbReference type="SAM" id="Phobius"/>
    </source>
</evidence>
<protein>
    <submittedName>
        <fullName evidence="2">Uncharacterized protein</fullName>
    </submittedName>
</protein>
<feature type="transmembrane region" description="Helical" evidence="1">
    <location>
        <begin position="61"/>
        <end position="78"/>
    </location>
</feature>
<keyword evidence="1" id="KW-0812">Transmembrane</keyword>
<organism evidence="2 3">
    <name type="scientific">Planotetraspora kaengkrachanensis</name>
    <dbReference type="NCBI Taxonomy" id="575193"/>
    <lineage>
        <taxon>Bacteria</taxon>
        <taxon>Bacillati</taxon>
        <taxon>Actinomycetota</taxon>
        <taxon>Actinomycetes</taxon>
        <taxon>Streptosporangiales</taxon>
        <taxon>Streptosporangiaceae</taxon>
        <taxon>Planotetraspora</taxon>
    </lineage>
</organism>
<dbReference type="EMBL" id="BONV01000031">
    <property type="protein sequence ID" value="GIG82485.1"/>
    <property type="molecule type" value="Genomic_DNA"/>
</dbReference>
<sequence length="250" mass="26038">MPLVLVVDGAVFFVAALMNAGVHVPLGIITLRFSVPVWQAGVGEVVIGLVLVAAGLTRRRWLSWTAFALSIAGIAFGLSSHRVVGAARDVHVVLVPLAVVVMVLLLGPKVRATWRRATRPTWERSAAIAGVLAVVAFATASVIHAGVTIPLGFATIRDPFPGAVIPEAVIAVVLAIGAGSILISRPEGRATAFATTAFAVLGTVFGLTITVPRGLAGDIAYHIGILVLLLVILGMLFPSRQRGDDQGRSR</sequence>
<gene>
    <name evidence="2" type="ORF">Pka01_56120</name>
</gene>
<dbReference type="AlphaFoldDB" id="A0A8J3PWQ7"/>
<feature type="transmembrane region" description="Helical" evidence="1">
    <location>
        <begin position="190"/>
        <end position="213"/>
    </location>
</feature>
<keyword evidence="1" id="KW-1133">Transmembrane helix</keyword>
<name>A0A8J3PWQ7_9ACTN</name>
<keyword evidence="1" id="KW-0472">Membrane</keyword>
<evidence type="ECO:0000313" key="3">
    <source>
        <dbReference type="Proteomes" id="UP000630097"/>
    </source>
</evidence>